<comment type="function">
    <text evidence="10">The phosphoenolpyruvate-dependent sugar phosphotransferase system (sugar PTS), a major carbohydrate active transport system, catalyzes the phosphorylation of incoming sugar substrates concomitantly with their translocation across the cell membrane. The enzyme II UlaABC PTS system is involved in ascorbate transport.</text>
</comment>
<feature type="transmembrane region" description="Helical" evidence="14">
    <location>
        <begin position="226"/>
        <end position="242"/>
    </location>
</feature>
<evidence type="ECO:0000256" key="1">
    <source>
        <dbReference type="ARBA" id="ARBA00004651"/>
    </source>
</evidence>
<evidence type="ECO:0000256" key="12">
    <source>
        <dbReference type="ARBA" id="ARBA00039702"/>
    </source>
</evidence>
<keyword evidence="9 14" id="KW-0472">Membrane</keyword>
<protein>
    <recommendedName>
        <fullName evidence="12">Ascorbate-specific PTS system EIIC component</fullName>
    </recommendedName>
    <alternativeName>
        <fullName evidence="13">Ascorbate-specific permease IIC component UlaA</fullName>
    </alternativeName>
</protein>
<evidence type="ECO:0000256" key="14">
    <source>
        <dbReference type="SAM" id="Phobius"/>
    </source>
</evidence>
<organism evidence="15 16">
    <name type="scientific">Mycoplasma iguanae</name>
    <dbReference type="NCBI Taxonomy" id="292461"/>
    <lineage>
        <taxon>Bacteria</taxon>
        <taxon>Bacillati</taxon>
        <taxon>Mycoplasmatota</taxon>
        <taxon>Mollicutes</taxon>
        <taxon>Mycoplasmataceae</taxon>
        <taxon>Mycoplasma</taxon>
    </lineage>
</organism>
<evidence type="ECO:0000313" key="15">
    <source>
        <dbReference type="EMBL" id="UVD81880.1"/>
    </source>
</evidence>
<evidence type="ECO:0000256" key="6">
    <source>
        <dbReference type="ARBA" id="ARBA00022683"/>
    </source>
</evidence>
<feature type="transmembrane region" description="Helical" evidence="14">
    <location>
        <begin position="415"/>
        <end position="434"/>
    </location>
</feature>
<comment type="subunit">
    <text evidence="2">Homodimer.</text>
</comment>
<dbReference type="InterPro" id="IPR051562">
    <property type="entry name" value="Ascorbate-PTS_EIIC"/>
</dbReference>
<feature type="transmembrane region" description="Helical" evidence="14">
    <location>
        <begin position="157"/>
        <end position="178"/>
    </location>
</feature>
<feature type="transmembrane region" description="Helical" evidence="14">
    <location>
        <begin position="98"/>
        <end position="117"/>
    </location>
</feature>
<name>A0ABY5RCE0_9MOLU</name>
<proteinExistence type="inferred from homology"/>
<dbReference type="RefSeq" id="WP_258211054.1">
    <property type="nucleotide sequence ID" value="NZ_CP102734.1"/>
</dbReference>
<dbReference type="NCBIfam" id="NF006924">
    <property type="entry name" value="PRK09410.2-2"/>
    <property type="match status" value="1"/>
</dbReference>
<evidence type="ECO:0000256" key="7">
    <source>
        <dbReference type="ARBA" id="ARBA00022692"/>
    </source>
</evidence>
<evidence type="ECO:0000256" key="5">
    <source>
        <dbReference type="ARBA" id="ARBA00022597"/>
    </source>
</evidence>
<evidence type="ECO:0000256" key="3">
    <source>
        <dbReference type="ARBA" id="ARBA00022448"/>
    </source>
</evidence>
<feature type="transmembrane region" description="Helical" evidence="14">
    <location>
        <begin position="471"/>
        <end position="497"/>
    </location>
</feature>
<comment type="similarity">
    <text evidence="11">Belongs to the UlaA family.</text>
</comment>
<feature type="transmembrane region" description="Helical" evidence="14">
    <location>
        <begin position="303"/>
        <end position="323"/>
    </location>
</feature>
<evidence type="ECO:0000256" key="2">
    <source>
        <dbReference type="ARBA" id="ARBA00011738"/>
    </source>
</evidence>
<dbReference type="PANTHER" id="PTHR33843">
    <property type="entry name" value="ASCORBATE-SPECIFIC PTS SYSTEM EIIC COMPONENT"/>
    <property type="match status" value="1"/>
</dbReference>
<keyword evidence="4" id="KW-1003">Cell membrane</keyword>
<sequence>MKDKLEKASKKKTLIGWSIFLAVFIILSIIVLLIWMGTNENGWSKFGEAFSFLVSVVYLDNFLRQPVLLIGTLVFVGYLVLGRGLVESFTGAMKSSIGILLMGIGSGMLVGMARPVFNGLQTLGEGTTVVPLDPYFALTIANPTGFLSRLAGEGFTYAAWVIYAFLGGLIINIILVVFKKWTNVHSIVITGHIMIQQATVLVAFLYFLLFRETELSAGGVKSGPEWAMIIMSSIMLGVYWGVGSTSTIKPTNTVTENAGFAIGHQQMLSISVAYKLGKYVGKKENSAETRVLPKWLKIFEDNIFTQTFILLILFSILMIILFVSNKVNYDWGKREFRGDFGSWNALSSGAWVGLQFIFGAFKITASILTLITGVRMFVTELQQSFQGISEKIIPDSVVAVDIAAVYGFAPNSITYGFISGTLAQFAAVGLVIALSRIPGLSISITIPLFITLFFNSGALAAYSNASGGIKGAIIVPAVIGIFEILIISFALGAVTHVSTAAMPGIVPDPETLKPQTPVPGGFIGMADWNLFFGAYILVSAWSTAGAWIFTILAILGLLFYGQALDSGMQHKKTFVQKFLKLNPELISANKKA</sequence>
<keyword evidence="6" id="KW-0598">Phosphotransferase system</keyword>
<keyword evidence="7 14" id="KW-0812">Transmembrane</keyword>
<feature type="transmembrane region" description="Helical" evidence="14">
    <location>
        <begin position="14"/>
        <end position="36"/>
    </location>
</feature>
<evidence type="ECO:0000256" key="11">
    <source>
        <dbReference type="ARBA" id="ARBA00038218"/>
    </source>
</evidence>
<dbReference type="Pfam" id="PF03611">
    <property type="entry name" value="EIIC-GAT"/>
    <property type="match status" value="1"/>
</dbReference>
<feature type="transmembrane region" description="Helical" evidence="14">
    <location>
        <begin position="67"/>
        <end position="86"/>
    </location>
</feature>
<evidence type="ECO:0000256" key="13">
    <source>
        <dbReference type="ARBA" id="ARBA00042859"/>
    </source>
</evidence>
<feature type="transmembrane region" description="Helical" evidence="14">
    <location>
        <begin position="187"/>
        <end position="206"/>
    </location>
</feature>
<evidence type="ECO:0000256" key="9">
    <source>
        <dbReference type="ARBA" id="ARBA00023136"/>
    </source>
</evidence>
<keyword evidence="3" id="KW-0813">Transport</keyword>
<accession>A0ABY5RCE0</accession>
<comment type="subcellular location">
    <subcellularLocation>
        <location evidence="1">Cell membrane</location>
        <topology evidence="1">Multi-pass membrane protein</topology>
    </subcellularLocation>
</comment>
<evidence type="ECO:0000256" key="10">
    <source>
        <dbReference type="ARBA" id="ARBA00037387"/>
    </source>
</evidence>
<evidence type="ECO:0000256" key="4">
    <source>
        <dbReference type="ARBA" id="ARBA00022475"/>
    </source>
</evidence>
<reference evidence="15" key="1">
    <citation type="submission" date="2022-08" db="EMBL/GenBank/DDBJ databases">
        <title>Complete genome of Mycoplasma iguanae type strain 2327.</title>
        <authorList>
            <person name="Spergser J."/>
        </authorList>
    </citation>
    <scope>NUCLEOTIDE SEQUENCE</scope>
    <source>
        <strain evidence="15">2327</strain>
    </source>
</reference>
<feature type="transmembrane region" description="Helical" evidence="14">
    <location>
        <begin position="544"/>
        <end position="564"/>
    </location>
</feature>
<evidence type="ECO:0000313" key="16">
    <source>
        <dbReference type="Proteomes" id="UP001059252"/>
    </source>
</evidence>
<keyword evidence="5" id="KW-0762">Sugar transport</keyword>
<feature type="transmembrane region" description="Helical" evidence="14">
    <location>
        <begin position="446"/>
        <end position="465"/>
    </location>
</feature>
<gene>
    <name evidence="15" type="ORF">NV226_01060</name>
</gene>
<evidence type="ECO:0000256" key="8">
    <source>
        <dbReference type="ARBA" id="ARBA00022989"/>
    </source>
</evidence>
<dbReference type="Proteomes" id="UP001059252">
    <property type="component" value="Chromosome"/>
</dbReference>
<keyword evidence="8 14" id="KW-1133">Transmembrane helix</keyword>
<dbReference type="InterPro" id="IPR004703">
    <property type="entry name" value="PTS_sugar-sp_permease"/>
</dbReference>
<keyword evidence="16" id="KW-1185">Reference proteome</keyword>
<dbReference type="EMBL" id="CP102734">
    <property type="protein sequence ID" value="UVD81880.1"/>
    <property type="molecule type" value="Genomic_DNA"/>
</dbReference>
<dbReference type="PANTHER" id="PTHR33843:SF4">
    <property type="entry name" value="ASCORBATE-SPECIFIC PTS SYSTEM EIIC COMPONENT"/>
    <property type="match status" value="1"/>
</dbReference>
<feature type="transmembrane region" description="Helical" evidence="14">
    <location>
        <begin position="350"/>
        <end position="371"/>
    </location>
</feature>
<dbReference type="NCBIfam" id="NF006925">
    <property type="entry name" value="PRK09410.2-3"/>
    <property type="match status" value="1"/>
</dbReference>